<dbReference type="PANTHER" id="PTHR10039">
    <property type="entry name" value="AMELOGENIN"/>
    <property type="match status" value="1"/>
</dbReference>
<dbReference type="AlphaFoldDB" id="A0A2T7A6W6"/>
<dbReference type="InterPro" id="IPR056884">
    <property type="entry name" value="NPHP3-like_N"/>
</dbReference>
<evidence type="ECO:0000256" key="1">
    <source>
        <dbReference type="ARBA" id="ARBA00022737"/>
    </source>
</evidence>
<sequence length="610" mass="69335">MGNQQSRAPLRGTSAQELTVAQSDIRGNYNGNNGSHNNFHSGNTTTNHYHGGMNTSDYSEISQCLYTSEYKSHRNRIREPVEGTCTWVIEHPKYKDWLDERSSGLLWLSADPGSGKSVIASFLAGHLETRDNTIVCYFFFKDDSDEQRSAKFALCAILHQLFEQQQPLHMCAQKAFASKGKRFIEDVNTLWEILVQAAKGANGDVICVMDAFDECEKGTRNQLIRHMIDLLKLPPSDTVLKFLVTSRPYHDIAVELTRSVRTIQLKGEDEVKAISTAVSQVIDEGVKHLESYWESPGGLGYLRNLLESSADRTFLWVALVLKILEDSADNSREAFTRIVSDTPHDLTELYTKILDKSSHPEGARRILHIVVGATRPLTLAEIFVAFRIRQHHRTTKDIEVMPLKFETTVKNLCGLFIRIIDSKVYLVHQTAREFLIKGRGFGAGNWQHTLCPTRILTLCWPIFKYALLDYAASNWAGHFRCMQDRHMELFGRSRLICKTGSNTFFTWLKVYWERSGQSQSYEFESNLTHLMIAAWLGQKEVVGRLLQEADSKYINASSRIYGTALNVAAMRKNEDITMMLAGRVNVCLQGKDYNILKVASTPWTNWLIDE</sequence>
<dbReference type="SUPFAM" id="SSF48403">
    <property type="entry name" value="Ankyrin repeat"/>
    <property type="match status" value="1"/>
</dbReference>
<evidence type="ECO:0000313" key="4">
    <source>
        <dbReference type="EMBL" id="PUU83435.1"/>
    </source>
</evidence>
<feature type="domain" description="Nephrocystin 3-like N-terminal" evidence="3">
    <location>
        <begin position="83"/>
        <end position="247"/>
    </location>
</feature>
<protein>
    <submittedName>
        <fullName evidence="4">NACHT-ANK domain protein transcript variant 1</fullName>
    </submittedName>
</protein>
<feature type="domain" description="GPI inositol-deacylase winged helix" evidence="2">
    <location>
        <begin position="361"/>
        <end position="437"/>
    </location>
</feature>
<dbReference type="Pfam" id="PF22939">
    <property type="entry name" value="WHD_GPIID"/>
    <property type="match status" value="1"/>
</dbReference>
<dbReference type="InterPro" id="IPR036770">
    <property type="entry name" value="Ankyrin_rpt-contain_sf"/>
</dbReference>
<evidence type="ECO:0000259" key="3">
    <source>
        <dbReference type="Pfam" id="PF24883"/>
    </source>
</evidence>
<dbReference type="Gene3D" id="3.40.50.300">
    <property type="entry name" value="P-loop containing nucleotide triphosphate hydrolases"/>
    <property type="match status" value="1"/>
</dbReference>
<dbReference type="EMBL" id="NESQ01000012">
    <property type="protein sequence ID" value="PUU83435.1"/>
    <property type="molecule type" value="Genomic_DNA"/>
</dbReference>
<dbReference type="PANTHER" id="PTHR10039:SF14">
    <property type="entry name" value="NACHT DOMAIN-CONTAINING PROTEIN"/>
    <property type="match status" value="1"/>
</dbReference>
<dbReference type="STRING" id="42251.A0A2T7A6W6"/>
<proteinExistence type="predicted"/>
<keyword evidence="1" id="KW-0677">Repeat</keyword>
<evidence type="ECO:0000313" key="5">
    <source>
        <dbReference type="Proteomes" id="UP000244722"/>
    </source>
</evidence>
<dbReference type="SUPFAM" id="SSF52540">
    <property type="entry name" value="P-loop containing nucleoside triphosphate hydrolases"/>
    <property type="match status" value="1"/>
</dbReference>
<evidence type="ECO:0000259" key="2">
    <source>
        <dbReference type="Pfam" id="PF22939"/>
    </source>
</evidence>
<dbReference type="InterPro" id="IPR054471">
    <property type="entry name" value="GPIID_WHD"/>
</dbReference>
<dbReference type="InterPro" id="IPR027417">
    <property type="entry name" value="P-loop_NTPase"/>
</dbReference>
<name>A0A2T7A6W6_TUBBO</name>
<dbReference type="OrthoDB" id="194358at2759"/>
<dbReference type="Pfam" id="PF24883">
    <property type="entry name" value="NPHP3_N"/>
    <property type="match status" value="1"/>
</dbReference>
<keyword evidence="5" id="KW-1185">Reference proteome</keyword>
<reference evidence="4 5" key="1">
    <citation type="submission" date="2017-04" db="EMBL/GenBank/DDBJ databases">
        <title>Draft genome sequence of Tuber borchii Vittad., a whitish edible truffle.</title>
        <authorList>
            <consortium name="DOE Joint Genome Institute"/>
            <person name="Murat C."/>
            <person name="Kuo A."/>
            <person name="Barry K.W."/>
            <person name="Clum A."/>
            <person name="Dockter R.B."/>
            <person name="Fauchery L."/>
            <person name="Iotti M."/>
            <person name="Kohler A."/>
            <person name="Labutti K."/>
            <person name="Lindquist E.A."/>
            <person name="Lipzen A."/>
            <person name="Ohm R.A."/>
            <person name="Wang M."/>
            <person name="Grigoriev I.V."/>
            <person name="Zambonelli A."/>
            <person name="Martin F.M."/>
        </authorList>
    </citation>
    <scope>NUCLEOTIDE SEQUENCE [LARGE SCALE GENOMIC DNA]</scope>
    <source>
        <strain evidence="4 5">Tbo3840</strain>
    </source>
</reference>
<organism evidence="4 5">
    <name type="scientific">Tuber borchii</name>
    <name type="common">White truffle</name>
    <dbReference type="NCBI Taxonomy" id="42251"/>
    <lineage>
        <taxon>Eukaryota</taxon>
        <taxon>Fungi</taxon>
        <taxon>Dikarya</taxon>
        <taxon>Ascomycota</taxon>
        <taxon>Pezizomycotina</taxon>
        <taxon>Pezizomycetes</taxon>
        <taxon>Pezizales</taxon>
        <taxon>Tuberaceae</taxon>
        <taxon>Tuber</taxon>
    </lineage>
</organism>
<gene>
    <name evidence="4" type="ORF">B9Z19DRAFT_1119271</name>
</gene>
<dbReference type="Gene3D" id="1.25.40.20">
    <property type="entry name" value="Ankyrin repeat-containing domain"/>
    <property type="match status" value="1"/>
</dbReference>
<dbReference type="Proteomes" id="UP000244722">
    <property type="component" value="Unassembled WGS sequence"/>
</dbReference>
<comment type="caution">
    <text evidence="4">The sequence shown here is derived from an EMBL/GenBank/DDBJ whole genome shotgun (WGS) entry which is preliminary data.</text>
</comment>
<accession>A0A2T7A6W6</accession>